<keyword evidence="1 3" id="KW-0378">Hydrolase</keyword>
<accession>A0A7W7G8E6</accession>
<evidence type="ECO:0000313" key="3">
    <source>
        <dbReference type="EMBL" id="MBB4697856.1"/>
    </source>
</evidence>
<dbReference type="InterPro" id="IPR005674">
    <property type="entry name" value="CocE/Ser_esterase"/>
</dbReference>
<gene>
    <name evidence="3" type="ORF">BKA14_008004</name>
</gene>
<reference evidence="3 4" key="1">
    <citation type="submission" date="2020-08" db="EMBL/GenBank/DDBJ databases">
        <title>Sequencing the genomes of 1000 actinobacteria strains.</title>
        <authorList>
            <person name="Klenk H.-P."/>
        </authorList>
    </citation>
    <scope>NUCLEOTIDE SEQUENCE [LARGE SCALE GENOMIC DNA]</scope>
    <source>
        <strain evidence="3 4">DSM 45518</strain>
    </source>
</reference>
<dbReference type="InterPro" id="IPR008979">
    <property type="entry name" value="Galactose-bd-like_sf"/>
</dbReference>
<dbReference type="Pfam" id="PF02129">
    <property type="entry name" value="Peptidase_S15"/>
    <property type="match status" value="1"/>
</dbReference>
<dbReference type="Gene3D" id="3.40.50.1820">
    <property type="entry name" value="alpha/beta hydrolase"/>
    <property type="match status" value="1"/>
</dbReference>
<organism evidence="3 4">
    <name type="scientific">Paractinoplanes abujensis</name>
    <dbReference type="NCBI Taxonomy" id="882441"/>
    <lineage>
        <taxon>Bacteria</taxon>
        <taxon>Bacillati</taxon>
        <taxon>Actinomycetota</taxon>
        <taxon>Actinomycetes</taxon>
        <taxon>Micromonosporales</taxon>
        <taxon>Micromonosporaceae</taxon>
        <taxon>Paractinoplanes</taxon>
    </lineage>
</organism>
<dbReference type="NCBIfam" id="TIGR00976">
    <property type="entry name" value="CocE_NonD"/>
    <property type="match status" value="1"/>
</dbReference>
<dbReference type="AlphaFoldDB" id="A0A7W7G8E6"/>
<dbReference type="InterPro" id="IPR000383">
    <property type="entry name" value="Xaa-Pro-like_dom"/>
</dbReference>
<dbReference type="SUPFAM" id="SSF53474">
    <property type="entry name" value="alpha/beta-Hydrolases"/>
    <property type="match status" value="1"/>
</dbReference>
<dbReference type="Pfam" id="PF08530">
    <property type="entry name" value="PepX_C"/>
    <property type="match status" value="1"/>
</dbReference>
<dbReference type="Proteomes" id="UP000542742">
    <property type="component" value="Unassembled WGS sequence"/>
</dbReference>
<dbReference type="InterPro" id="IPR013736">
    <property type="entry name" value="Xaa-Pro_dipept_C"/>
</dbReference>
<feature type="domain" description="Xaa-Pro dipeptidyl-peptidase C-terminal" evidence="2">
    <location>
        <begin position="297"/>
        <end position="517"/>
    </location>
</feature>
<protein>
    <submittedName>
        <fullName evidence="3">Putative CocE/NonD family hydrolase</fullName>
    </submittedName>
</protein>
<evidence type="ECO:0000313" key="4">
    <source>
        <dbReference type="Proteomes" id="UP000542742"/>
    </source>
</evidence>
<evidence type="ECO:0000259" key="2">
    <source>
        <dbReference type="SMART" id="SM00939"/>
    </source>
</evidence>
<evidence type="ECO:0000256" key="1">
    <source>
        <dbReference type="ARBA" id="ARBA00022801"/>
    </source>
</evidence>
<dbReference type="EMBL" id="JACHMF010000001">
    <property type="protein sequence ID" value="MBB4697856.1"/>
    <property type="molecule type" value="Genomic_DNA"/>
</dbReference>
<dbReference type="SMART" id="SM00939">
    <property type="entry name" value="PepX_C"/>
    <property type="match status" value="1"/>
</dbReference>
<dbReference type="RefSeq" id="WP_184955927.1">
    <property type="nucleotide sequence ID" value="NZ_BOMC01000025.1"/>
</dbReference>
<sequence>MRRLPLSLRLLARRGPEAPYEVRRETALTVPAADGSPLMTDHYAPVTSEPCPTVLVRAPYVRSGFPFNLFFGVRFAEQGFHVVMQSSRGTGGSGGRFHTWRNETADGRATVEWLRKQRWFTGDLFTVGASYMTYTQAALAVDAPPEWRGAVMQVGVTDPHKFFWPGGAFALERSIVGGLSLVQGEVTAWGMLRGALRMRRRMSRATLGLPLLDAYPSAIGGRRPALEEWLDHPEPEFWQDVDMTKVTAAMDVPTSLLTGWWDLAPSQVIEQYIAMRAAGRDVDLLIGPWTHTNYLERDWPEVFAQAMRRLRREPPAYQVRVHVGGVGEWRDLPAWPPPGARPLALPLDQLTAERGWSFRYDPADPTPSIGGPLQSPTQGQVDNAPLERRADVLLFTGKPLEEPLTVMGPVRAELDASTTAASGDLFVRLCDVDPAGRSINICDGLTRITAGARHVVDLGHTAHVFRPGHRVRVQVSGGAHPRYLRNYGTGEPPGWATELVPTETTVHPGSILELTMV</sequence>
<proteinExistence type="predicted"/>
<dbReference type="Gene3D" id="1.10.3020.10">
    <property type="entry name" value="alpha-amino acid ester hydrolase ( Helical cap domain)"/>
    <property type="match status" value="1"/>
</dbReference>
<dbReference type="GO" id="GO:0008239">
    <property type="term" value="F:dipeptidyl-peptidase activity"/>
    <property type="evidence" value="ECO:0007669"/>
    <property type="project" value="InterPro"/>
</dbReference>
<dbReference type="InterPro" id="IPR029058">
    <property type="entry name" value="AB_hydrolase_fold"/>
</dbReference>
<dbReference type="Gene3D" id="2.60.120.260">
    <property type="entry name" value="Galactose-binding domain-like"/>
    <property type="match status" value="1"/>
</dbReference>
<dbReference type="SUPFAM" id="SSF49785">
    <property type="entry name" value="Galactose-binding domain-like"/>
    <property type="match status" value="1"/>
</dbReference>
<name>A0A7W7G8E6_9ACTN</name>
<keyword evidence="4" id="KW-1185">Reference proteome</keyword>
<comment type="caution">
    <text evidence="3">The sequence shown here is derived from an EMBL/GenBank/DDBJ whole genome shotgun (WGS) entry which is preliminary data.</text>
</comment>